<organism evidence="3">
    <name type="scientific">Coccidioides posadasii (strain RMSCC 757 / Silveira)</name>
    <name type="common">Valley fever fungus</name>
    <dbReference type="NCBI Taxonomy" id="443226"/>
    <lineage>
        <taxon>Eukaryota</taxon>
        <taxon>Fungi</taxon>
        <taxon>Dikarya</taxon>
        <taxon>Ascomycota</taxon>
        <taxon>Pezizomycotina</taxon>
        <taxon>Eurotiomycetes</taxon>
        <taxon>Eurotiomycetidae</taxon>
        <taxon>Onygenales</taxon>
        <taxon>Onygenaceae</taxon>
        <taxon>Coccidioides</taxon>
    </lineage>
</organism>
<proteinExistence type="predicted"/>
<evidence type="ECO:0000256" key="1">
    <source>
        <dbReference type="SAM" id="MobiDB-lite"/>
    </source>
</evidence>
<accession>E9DBV0</accession>
<dbReference type="EMBL" id="GL636498">
    <property type="protein sequence ID" value="EFW16252.1"/>
    <property type="molecule type" value="Genomic_DNA"/>
</dbReference>
<protein>
    <submittedName>
        <fullName evidence="2">Uncharacterized protein</fullName>
    </submittedName>
</protein>
<keyword evidence="3" id="KW-1185">Reference proteome</keyword>
<name>E9DBV0_COCPS</name>
<dbReference type="AlphaFoldDB" id="E9DBV0"/>
<feature type="compositionally biased region" description="Polar residues" evidence="1">
    <location>
        <begin position="1"/>
        <end position="19"/>
    </location>
</feature>
<reference evidence="3" key="1">
    <citation type="journal article" date="2010" name="Genome Res.">
        <title>Population genomic sequencing of Coccidioides fungi reveals recent hybridization and transposon control.</title>
        <authorList>
            <person name="Neafsey D.E."/>
            <person name="Barker B.M."/>
            <person name="Sharpton T.J."/>
            <person name="Stajich J.E."/>
            <person name="Park D.J."/>
            <person name="Whiston E."/>
            <person name="Hung C.-Y."/>
            <person name="McMahan C."/>
            <person name="White J."/>
            <person name="Sykes S."/>
            <person name="Heiman D."/>
            <person name="Young S."/>
            <person name="Zeng Q."/>
            <person name="Abouelleil A."/>
            <person name="Aftuck L."/>
            <person name="Bessette D."/>
            <person name="Brown A."/>
            <person name="FitzGerald M."/>
            <person name="Lui A."/>
            <person name="Macdonald J.P."/>
            <person name="Priest M."/>
            <person name="Orbach M.J."/>
            <person name="Galgiani J.N."/>
            <person name="Kirkland T.N."/>
            <person name="Cole G.T."/>
            <person name="Birren B.W."/>
            <person name="Henn M.R."/>
            <person name="Taylor J.W."/>
            <person name="Rounsley S.D."/>
        </authorList>
    </citation>
    <scope>NUCLEOTIDE SEQUENCE [LARGE SCALE GENOMIC DNA]</scope>
    <source>
        <strain evidence="3">RMSCC 757 / Silveira</strain>
    </source>
</reference>
<evidence type="ECO:0000313" key="2">
    <source>
        <dbReference type="EMBL" id="EFW16252.1"/>
    </source>
</evidence>
<sequence>MSGGQQQERPRLTTPSTASRARKNAARYSVRLSGHLDAKDGSKEKCVRGIEMSTVADSGWGSYWPAIGEWLSTTPVVDRRVYRKAFIRRRMRRSGGGLY</sequence>
<dbReference type="Proteomes" id="UP000002497">
    <property type="component" value="Unassembled WGS sequence"/>
</dbReference>
<reference evidence="3" key="2">
    <citation type="submission" date="2010-03" db="EMBL/GenBank/DDBJ databases">
        <title>The genome sequence of Coccidioides posadasii strain Silveira.</title>
        <authorList>
            <consortium name="The Broad Institute Genome Sequencing Center for Infectious Disease"/>
            <person name="Neafsey D."/>
            <person name="Orbach M."/>
            <person name="Henn M.R."/>
            <person name="Cole G.T."/>
            <person name="Galgiani J."/>
            <person name="Gardner M.J."/>
            <person name="Kirkland T.N."/>
            <person name="Taylor J.W."/>
            <person name="Young S.K."/>
            <person name="Zeng Q."/>
            <person name="Koehrsen M."/>
            <person name="Alvarado L."/>
            <person name="Berlin A."/>
            <person name="Borenstein D."/>
            <person name="Chapman S.B."/>
            <person name="Chen Z."/>
            <person name="Engels R."/>
            <person name="Freedman E."/>
            <person name="Gellesch M."/>
            <person name="Goldberg J."/>
            <person name="Griggs A."/>
            <person name="Gujja S."/>
            <person name="Heilman E."/>
            <person name="Heiman D."/>
            <person name="Howarth C."/>
            <person name="Jen D."/>
            <person name="Larson L."/>
            <person name="Mehta T."/>
            <person name="Neiman D."/>
            <person name="Park D."/>
            <person name="Pearson M."/>
            <person name="Richards J."/>
            <person name="Roberts A."/>
            <person name="Saif S."/>
            <person name="Shea T."/>
            <person name="Shenoy N."/>
            <person name="Sisk P."/>
            <person name="Stolte C."/>
            <person name="Sykes S."/>
            <person name="Walk T."/>
            <person name="White J."/>
            <person name="Yandava C."/>
            <person name="Haas B."/>
            <person name="Nusbaum C."/>
            <person name="Birren B."/>
        </authorList>
    </citation>
    <scope>NUCLEOTIDE SEQUENCE [LARGE SCALE GENOMIC DNA]</scope>
    <source>
        <strain evidence="3">RMSCC 757 / Silveira</strain>
    </source>
</reference>
<dbReference type="VEuPathDB" id="FungiDB:CPSG_07302"/>
<gene>
    <name evidence="2" type="ORF">CPSG_07302</name>
</gene>
<feature type="region of interest" description="Disordered" evidence="1">
    <location>
        <begin position="1"/>
        <end position="25"/>
    </location>
</feature>
<evidence type="ECO:0000313" key="3">
    <source>
        <dbReference type="Proteomes" id="UP000002497"/>
    </source>
</evidence>
<dbReference type="HOGENOM" id="CLU_2320162_0_0_1"/>